<feature type="non-terminal residue" evidence="2">
    <location>
        <position position="50"/>
    </location>
</feature>
<sequence length="50" mass="5891">MLYIAADHRGFDEKEKLKHFFDLSNIEFVDIGAKEYDPDDDYPDFAFMLG</sequence>
<dbReference type="GO" id="GO:0005975">
    <property type="term" value="P:carbohydrate metabolic process"/>
    <property type="evidence" value="ECO:0007669"/>
    <property type="project" value="InterPro"/>
</dbReference>
<reference evidence="2" key="1">
    <citation type="submission" date="2020-04" db="EMBL/GenBank/DDBJ databases">
        <authorList>
            <person name="Zhang T."/>
        </authorList>
    </citation>
    <scope>NUCLEOTIDE SEQUENCE</scope>
    <source>
        <strain evidence="2">HKST-UBA15</strain>
    </source>
</reference>
<evidence type="ECO:0000313" key="3">
    <source>
        <dbReference type="Proteomes" id="UP000745577"/>
    </source>
</evidence>
<dbReference type="GO" id="GO:0016861">
    <property type="term" value="F:intramolecular oxidoreductase activity, interconverting aldoses and ketoses"/>
    <property type="evidence" value="ECO:0007669"/>
    <property type="project" value="UniProtKB-ARBA"/>
</dbReference>
<evidence type="ECO:0000256" key="1">
    <source>
        <dbReference type="ARBA" id="ARBA00008754"/>
    </source>
</evidence>
<protein>
    <submittedName>
        <fullName evidence="2">RpiB/LacA/LacB family sugar-phosphate isomerase</fullName>
        <ecNumber evidence="2">5.3.1.-</ecNumber>
    </submittedName>
</protein>
<gene>
    <name evidence="2" type="ORF">KC675_02885</name>
</gene>
<dbReference type="SUPFAM" id="SSF89623">
    <property type="entry name" value="Ribose/Galactose isomerase RpiB/AlsB"/>
    <property type="match status" value="1"/>
</dbReference>
<dbReference type="Gene3D" id="3.40.1400.10">
    <property type="entry name" value="Sugar-phosphate isomerase, RpiB/LacA/LacB"/>
    <property type="match status" value="1"/>
</dbReference>
<organism evidence="2 3">
    <name type="scientific">Candidatus Dojkabacteria bacterium</name>
    <dbReference type="NCBI Taxonomy" id="2099670"/>
    <lineage>
        <taxon>Bacteria</taxon>
        <taxon>Candidatus Dojkabacteria</taxon>
    </lineage>
</organism>
<dbReference type="InterPro" id="IPR036569">
    <property type="entry name" value="RpiB_LacA_LacB_sf"/>
</dbReference>
<evidence type="ECO:0000313" key="2">
    <source>
        <dbReference type="EMBL" id="MCA9380103.1"/>
    </source>
</evidence>
<keyword evidence="2" id="KW-0413">Isomerase</keyword>
<name>A0A955L0I1_9BACT</name>
<accession>A0A955L0I1</accession>
<dbReference type="EMBL" id="JAGQLL010000029">
    <property type="protein sequence ID" value="MCA9380103.1"/>
    <property type="molecule type" value="Genomic_DNA"/>
</dbReference>
<dbReference type="AlphaFoldDB" id="A0A955L0I1"/>
<dbReference type="InterPro" id="IPR003500">
    <property type="entry name" value="RpiB_LacA_LacB"/>
</dbReference>
<proteinExistence type="inferred from homology"/>
<comment type="caution">
    <text evidence="2">The sequence shown here is derived from an EMBL/GenBank/DDBJ whole genome shotgun (WGS) entry which is preliminary data.</text>
</comment>
<dbReference type="EC" id="5.3.1.-" evidence="2"/>
<reference evidence="2" key="2">
    <citation type="journal article" date="2021" name="Microbiome">
        <title>Successional dynamics and alternative stable states in a saline activated sludge microbial community over 9 years.</title>
        <authorList>
            <person name="Wang Y."/>
            <person name="Ye J."/>
            <person name="Ju F."/>
            <person name="Liu L."/>
            <person name="Boyd J.A."/>
            <person name="Deng Y."/>
            <person name="Parks D.H."/>
            <person name="Jiang X."/>
            <person name="Yin X."/>
            <person name="Woodcroft B.J."/>
            <person name="Tyson G.W."/>
            <person name="Hugenholtz P."/>
            <person name="Polz M.F."/>
            <person name="Zhang T."/>
        </authorList>
    </citation>
    <scope>NUCLEOTIDE SEQUENCE</scope>
    <source>
        <strain evidence="2">HKST-UBA15</strain>
    </source>
</reference>
<dbReference type="Proteomes" id="UP000745577">
    <property type="component" value="Unassembled WGS sequence"/>
</dbReference>
<comment type="similarity">
    <text evidence="1">Belongs to the LacAB/RpiB family.</text>
</comment>
<dbReference type="Pfam" id="PF02502">
    <property type="entry name" value="LacAB_rpiB"/>
    <property type="match status" value="1"/>
</dbReference>